<sequence length="58" mass="6562">MSGHWDNKKIGIGMTGEEDYLDPSGLKSQCSYSYASSLKVVRFNKNSHIQERLVTLLE</sequence>
<evidence type="ECO:0000313" key="1">
    <source>
        <dbReference type="EMBL" id="SPP33503.1"/>
    </source>
</evidence>
<name>A0A3B0J8P6_9RICK</name>
<gene>
    <name evidence="1" type="ORF">WBAD_1162</name>
</gene>
<proteinExistence type="predicted"/>
<protein>
    <submittedName>
        <fullName evidence="1">Uncharacterized protein</fullName>
    </submittedName>
</protein>
<dbReference type="EMBL" id="OUNE01000208">
    <property type="protein sequence ID" value="SPP33503.1"/>
    <property type="molecule type" value="Genomic_DNA"/>
</dbReference>
<dbReference type="AlphaFoldDB" id="A0A3B0J8P6"/>
<organism evidence="1">
    <name type="scientific">Wolbachia endosymbiont of Aleurodicus dispersus</name>
    <dbReference type="NCBI Taxonomy" id="1288877"/>
    <lineage>
        <taxon>Bacteria</taxon>
        <taxon>Pseudomonadati</taxon>
        <taxon>Pseudomonadota</taxon>
        <taxon>Alphaproteobacteria</taxon>
        <taxon>Rickettsiales</taxon>
        <taxon>Anaplasmataceae</taxon>
        <taxon>Wolbachieae</taxon>
        <taxon>Wolbachia</taxon>
    </lineage>
</organism>
<reference evidence="1" key="1">
    <citation type="submission" date="2018-04" db="EMBL/GenBank/DDBJ databases">
        <authorList>
            <person name="Go L.Y."/>
            <person name="Mitchell J.A."/>
        </authorList>
    </citation>
    <scope>NUCLEOTIDE SEQUENCE</scope>
    <source>
        <strain evidence="1">WBAD</strain>
    </source>
</reference>
<accession>A0A3B0J8P6</accession>